<feature type="transmembrane region" description="Helical" evidence="3">
    <location>
        <begin position="94"/>
        <end position="113"/>
    </location>
</feature>
<dbReference type="GO" id="GO:0003723">
    <property type="term" value="F:RNA binding"/>
    <property type="evidence" value="ECO:0007669"/>
    <property type="project" value="InterPro"/>
</dbReference>
<evidence type="ECO:0000256" key="3">
    <source>
        <dbReference type="SAM" id="Phobius"/>
    </source>
</evidence>
<name>A0A8D9I4W6_BRACM</name>
<dbReference type="Gene3D" id="1.25.40.10">
    <property type="entry name" value="Tetratricopeptide repeat domain"/>
    <property type="match status" value="1"/>
</dbReference>
<evidence type="ECO:0000256" key="2">
    <source>
        <dbReference type="PROSITE-ProRule" id="PRU00708"/>
    </source>
</evidence>
<dbReference type="PANTHER" id="PTHR47926:SF481">
    <property type="entry name" value="TETRATRICOPEPTIDE-LIKE HELICAL DOMAIN SUPERFAMILY"/>
    <property type="match status" value="1"/>
</dbReference>
<accession>A0A8D9I4W6</accession>
<dbReference type="EMBL" id="LS974626">
    <property type="protein sequence ID" value="CAG7911688.1"/>
    <property type="molecule type" value="Genomic_DNA"/>
</dbReference>
<dbReference type="Gramene" id="A10p29340.2_BraZ1">
    <property type="protein sequence ID" value="A10p29340.2_BraZ1.CDS"/>
    <property type="gene ID" value="A10g29340.2_BraZ1"/>
</dbReference>
<dbReference type="Proteomes" id="UP000694005">
    <property type="component" value="Chromosome A10"/>
</dbReference>
<keyword evidence="3" id="KW-1133">Transmembrane helix</keyword>
<dbReference type="NCBIfam" id="TIGR00756">
    <property type="entry name" value="PPR"/>
    <property type="match status" value="2"/>
</dbReference>
<dbReference type="InterPro" id="IPR011990">
    <property type="entry name" value="TPR-like_helical_dom_sf"/>
</dbReference>
<evidence type="ECO:0008006" key="6">
    <source>
        <dbReference type="Google" id="ProtNLM"/>
    </source>
</evidence>
<feature type="repeat" description="PPR" evidence="2">
    <location>
        <begin position="1"/>
        <end position="28"/>
    </location>
</feature>
<dbReference type="GO" id="GO:0009451">
    <property type="term" value="P:RNA modification"/>
    <property type="evidence" value="ECO:0007669"/>
    <property type="project" value="InterPro"/>
</dbReference>
<feature type="transmembrane region" description="Helical" evidence="3">
    <location>
        <begin position="58"/>
        <end position="74"/>
    </location>
</feature>
<organism evidence="4 5">
    <name type="scientific">Brassica campestris</name>
    <name type="common">Field mustard</name>
    <dbReference type="NCBI Taxonomy" id="3711"/>
    <lineage>
        <taxon>Eukaryota</taxon>
        <taxon>Viridiplantae</taxon>
        <taxon>Streptophyta</taxon>
        <taxon>Embryophyta</taxon>
        <taxon>Tracheophyta</taxon>
        <taxon>Spermatophyta</taxon>
        <taxon>Magnoliopsida</taxon>
        <taxon>eudicotyledons</taxon>
        <taxon>Gunneridae</taxon>
        <taxon>Pentapetalae</taxon>
        <taxon>rosids</taxon>
        <taxon>malvids</taxon>
        <taxon>Brassicales</taxon>
        <taxon>Brassicaceae</taxon>
        <taxon>Brassiceae</taxon>
        <taxon>Brassica</taxon>
    </lineage>
</organism>
<dbReference type="PANTHER" id="PTHR47926">
    <property type="entry name" value="PENTATRICOPEPTIDE REPEAT-CONTAINING PROTEIN"/>
    <property type="match status" value="1"/>
</dbReference>
<dbReference type="PROSITE" id="PS51375">
    <property type="entry name" value="PPR"/>
    <property type="match status" value="2"/>
</dbReference>
<feature type="repeat" description="PPR" evidence="2">
    <location>
        <begin position="57"/>
        <end position="91"/>
    </location>
</feature>
<evidence type="ECO:0000256" key="1">
    <source>
        <dbReference type="ARBA" id="ARBA00022737"/>
    </source>
</evidence>
<keyword evidence="1" id="KW-0677">Repeat</keyword>
<dbReference type="AlphaFoldDB" id="A0A8D9I4W6"/>
<sequence length="136" mass="15241">MVRIYAESCCPDEAIDVFREIQARGMRPDTVTVMSLLPVCSHLKNAYSVFHSDGHRDLVMFTAVVAGCAVHGMGKEALMIYSLMMDLGIKPDHVFIATLLTACCHAGLIQYGLQIFDSIRTVYCMKPTMERYRDKS</sequence>
<evidence type="ECO:0000313" key="4">
    <source>
        <dbReference type="EMBL" id="CAG7911688.1"/>
    </source>
</evidence>
<evidence type="ECO:0000313" key="5">
    <source>
        <dbReference type="Proteomes" id="UP000694005"/>
    </source>
</evidence>
<dbReference type="Pfam" id="PF01535">
    <property type="entry name" value="PPR"/>
    <property type="match status" value="3"/>
</dbReference>
<proteinExistence type="predicted"/>
<keyword evidence="3" id="KW-0812">Transmembrane</keyword>
<dbReference type="InterPro" id="IPR002885">
    <property type="entry name" value="PPR_rpt"/>
</dbReference>
<reference evidence="4 5" key="1">
    <citation type="submission" date="2021-07" db="EMBL/GenBank/DDBJ databases">
        <authorList>
            <consortium name="Genoscope - CEA"/>
            <person name="William W."/>
        </authorList>
    </citation>
    <scope>NUCLEOTIDE SEQUENCE [LARGE SCALE GENOMIC DNA]</scope>
</reference>
<dbReference type="InterPro" id="IPR046960">
    <property type="entry name" value="PPR_At4g14850-like_plant"/>
</dbReference>
<gene>
    <name evidence="4" type="ORF">BRAPAZ1V2_A10P29340.2</name>
</gene>
<protein>
    <recommendedName>
        <fullName evidence="6">Pentacotripeptide-repeat region of PRORP domain-containing protein</fullName>
    </recommendedName>
</protein>
<keyword evidence="3" id="KW-0472">Membrane</keyword>